<dbReference type="EMBL" id="BSPP01000007">
    <property type="protein sequence ID" value="GLS86889.1"/>
    <property type="molecule type" value="Genomic_DNA"/>
</dbReference>
<sequence length="117" mass="12601">MPHIGGMKHAALTLLLLAAPAMAQTAPPSDADKGLSLMQQGAELLFNHMMGQVEPSLQDMAQALKDAQPKIMEILAMVDDLTNYHAPEKLPNGDIILRRKTPAELKPDALPGPETEL</sequence>
<evidence type="ECO:0000256" key="1">
    <source>
        <dbReference type="SAM" id="SignalP"/>
    </source>
</evidence>
<organism evidence="2 3">
    <name type="scientific">Cypionkella aquatica</name>
    <dbReference type="NCBI Taxonomy" id="1756042"/>
    <lineage>
        <taxon>Bacteria</taxon>
        <taxon>Pseudomonadati</taxon>
        <taxon>Pseudomonadota</taxon>
        <taxon>Alphaproteobacteria</taxon>
        <taxon>Rhodobacterales</taxon>
        <taxon>Paracoccaceae</taxon>
        <taxon>Cypionkella</taxon>
    </lineage>
</organism>
<dbReference type="AlphaFoldDB" id="A0AA37U3I5"/>
<gene>
    <name evidence="2" type="ORF">GCM10010873_18630</name>
</gene>
<reference evidence="2 3" key="1">
    <citation type="journal article" date="2014" name="Int. J. Syst. Evol. Microbiol.">
        <title>Complete genome sequence of Corynebacterium casei LMG S-19264T (=DSM 44701T), isolated from a smear-ripened cheese.</title>
        <authorList>
            <consortium name="US DOE Joint Genome Institute (JGI-PGF)"/>
            <person name="Walter F."/>
            <person name="Albersmeier A."/>
            <person name="Kalinowski J."/>
            <person name="Ruckert C."/>
        </authorList>
    </citation>
    <scope>NUCLEOTIDE SEQUENCE [LARGE SCALE GENOMIC DNA]</scope>
    <source>
        <strain evidence="2 3">NBRC 111766</strain>
    </source>
</reference>
<evidence type="ECO:0008006" key="4">
    <source>
        <dbReference type="Google" id="ProtNLM"/>
    </source>
</evidence>
<evidence type="ECO:0000313" key="2">
    <source>
        <dbReference type="EMBL" id="GLS86889.1"/>
    </source>
</evidence>
<keyword evidence="3" id="KW-1185">Reference proteome</keyword>
<keyword evidence="1" id="KW-0732">Signal</keyword>
<feature type="signal peptide" evidence="1">
    <location>
        <begin position="1"/>
        <end position="23"/>
    </location>
</feature>
<evidence type="ECO:0000313" key="3">
    <source>
        <dbReference type="Proteomes" id="UP001157355"/>
    </source>
</evidence>
<comment type="caution">
    <text evidence="2">The sequence shown here is derived from an EMBL/GenBank/DDBJ whole genome shotgun (WGS) entry which is preliminary data.</text>
</comment>
<proteinExistence type="predicted"/>
<dbReference type="Proteomes" id="UP001157355">
    <property type="component" value="Unassembled WGS sequence"/>
</dbReference>
<name>A0AA37U3I5_9RHOB</name>
<feature type="chain" id="PRO_5041266716" description="AAA+ family ATPase" evidence="1">
    <location>
        <begin position="24"/>
        <end position="117"/>
    </location>
</feature>
<protein>
    <recommendedName>
        <fullName evidence="4">AAA+ family ATPase</fullName>
    </recommendedName>
</protein>
<accession>A0AA37U3I5</accession>